<dbReference type="RefSeq" id="XP_031874581.1">
    <property type="nucleotide sequence ID" value="XM_032010527.1"/>
</dbReference>
<feature type="region of interest" description="Disordered" evidence="1">
    <location>
        <begin position="1"/>
        <end position="35"/>
    </location>
</feature>
<keyword evidence="2" id="KW-0472">Membrane</keyword>
<evidence type="ECO:0000256" key="1">
    <source>
        <dbReference type="SAM" id="MobiDB-lite"/>
    </source>
</evidence>
<comment type="caution">
    <text evidence="3">The sequence shown here is derived from an EMBL/GenBank/DDBJ whole genome shotgun (WGS) entry which is preliminary data.</text>
</comment>
<dbReference type="EMBL" id="NPIC01000001">
    <property type="protein sequence ID" value="RDL41925.1"/>
    <property type="molecule type" value="Genomic_DNA"/>
</dbReference>
<reference evidence="3 4" key="1">
    <citation type="journal article" date="2018" name="IMA Fungus">
        <title>IMA Genome-F 9: Draft genome sequence of Annulohypoxylon stygium, Aspergillus mulundensis, Berkeleyomyces basicola (syn. Thielaviopsis basicola), Ceratocystis smalleyi, two Cercospora beticola strains, Coleophoma cylindrospora, Fusarium fracticaudum, Phialophora cf. hyalina, and Morchella septimelata.</title>
        <authorList>
            <person name="Wingfield B.D."/>
            <person name="Bills G.F."/>
            <person name="Dong Y."/>
            <person name="Huang W."/>
            <person name="Nel W.J."/>
            <person name="Swalarsk-Parry B.S."/>
            <person name="Vaghefi N."/>
            <person name="Wilken P.M."/>
            <person name="An Z."/>
            <person name="de Beer Z.W."/>
            <person name="De Vos L."/>
            <person name="Chen L."/>
            <person name="Duong T.A."/>
            <person name="Gao Y."/>
            <person name="Hammerbacher A."/>
            <person name="Kikkert J.R."/>
            <person name="Li Y."/>
            <person name="Li H."/>
            <person name="Li K."/>
            <person name="Li Q."/>
            <person name="Liu X."/>
            <person name="Ma X."/>
            <person name="Naidoo K."/>
            <person name="Pethybridge S.J."/>
            <person name="Sun J."/>
            <person name="Steenkamp E.T."/>
            <person name="van der Nest M.A."/>
            <person name="van Wyk S."/>
            <person name="Wingfield M.J."/>
            <person name="Xiong C."/>
            <person name="Yue Q."/>
            <person name="Zhang X."/>
        </authorList>
    </citation>
    <scope>NUCLEOTIDE SEQUENCE [LARGE SCALE GENOMIC DNA]</scope>
    <source>
        <strain evidence="3 4">BP 5553</strain>
    </source>
</reference>
<keyword evidence="2" id="KW-0812">Transmembrane</keyword>
<protein>
    <submittedName>
        <fullName evidence="3">Uncharacterized protein</fullName>
    </submittedName>
</protein>
<dbReference type="AlphaFoldDB" id="A0A370U2E2"/>
<proteinExistence type="predicted"/>
<sequence length="95" mass="10033">MPPALLSRPGHDTHADPPRGTGWLPVAEKHSTSDGQGMTVHLSAAGLNLIAPIFNLIAPLLEAQRKLETFRGAAGWGVVELSTVFRPASTVRGNT</sequence>
<evidence type="ECO:0000313" key="4">
    <source>
        <dbReference type="Proteomes" id="UP000254866"/>
    </source>
</evidence>
<name>A0A370U2E2_9HELO</name>
<feature type="transmembrane region" description="Helical" evidence="2">
    <location>
        <begin position="40"/>
        <end position="61"/>
    </location>
</feature>
<gene>
    <name evidence="3" type="ORF">BP5553_01904</name>
</gene>
<evidence type="ECO:0000313" key="3">
    <source>
        <dbReference type="EMBL" id="RDL41925.1"/>
    </source>
</evidence>
<accession>A0A370U2E2</accession>
<keyword evidence="4" id="KW-1185">Reference proteome</keyword>
<dbReference type="Proteomes" id="UP000254866">
    <property type="component" value="Unassembled WGS sequence"/>
</dbReference>
<dbReference type="GeneID" id="43594753"/>
<organism evidence="3 4">
    <name type="scientific">Venustampulla echinocandica</name>
    <dbReference type="NCBI Taxonomy" id="2656787"/>
    <lineage>
        <taxon>Eukaryota</taxon>
        <taxon>Fungi</taxon>
        <taxon>Dikarya</taxon>
        <taxon>Ascomycota</taxon>
        <taxon>Pezizomycotina</taxon>
        <taxon>Leotiomycetes</taxon>
        <taxon>Helotiales</taxon>
        <taxon>Pleuroascaceae</taxon>
        <taxon>Venustampulla</taxon>
    </lineage>
</organism>
<keyword evidence="2" id="KW-1133">Transmembrane helix</keyword>
<evidence type="ECO:0000256" key="2">
    <source>
        <dbReference type="SAM" id="Phobius"/>
    </source>
</evidence>